<reference evidence="1 2" key="1">
    <citation type="submission" date="2018-09" db="EMBL/GenBank/DDBJ databases">
        <title>Murine metabolic-syndrome-specific gut microbial biobank.</title>
        <authorList>
            <person name="Liu C."/>
        </authorList>
    </citation>
    <scope>NUCLEOTIDE SEQUENCE [LARGE SCALE GENOMIC DNA]</scope>
    <source>
        <strain evidence="1 2">C-30</strain>
    </source>
</reference>
<dbReference type="AlphaFoldDB" id="A0A4Q2AYS9"/>
<sequence>MDSAKHTQFGGVNVRMGRQDGSYKYNLNDMGWVELVKYSIEQETNSVENELRPENLFEGDLIIQLHFLNKKASTDPQKCFLEAVTQLVMNGKAELPDKLFVAQQSSDDEPRSHT</sequence>
<protein>
    <submittedName>
        <fullName evidence="1">Uncharacterized protein</fullName>
    </submittedName>
</protein>
<evidence type="ECO:0000313" key="1">
    <source>
        <dbReference type="EMBL" id="RXV75318.1"/>
    </source>
</evidence>
<dbReference type="RefSeq" id="WP_089135127.1">
    <property type="nucleotide sequence ID" value="NZ_BDFM01000050.1"/>
</dbReference>
<organism evidence="1 2">
    <name type="scientific">Ligilactobacillus murinus</name>
    <dbReference type="NCBI Taxonomy" id="1622"/>
    <lineage>
        <taxon>Bacteria</taxon>
        <taxon>Bacillati</taxon>
        <taxon>Bacillota</taxon>
        <taxon>Bacilli</taxon>
        <taxon>Lactobacillales</taxon>
        <taxon>Lactobacillaceae</taxon>
        <taxon>Ligilactobacillus</taxon>
    </lineage>
</organism>
<comment type="caution">
    <text evidence="1">The sequence shown here is derived from an EMBL/GenBank/DDBJ whole genome shotgun (WGS) entry which is preliminary data.</text>
</comment>
<proteinExistence type="predicted"/>
<name>A0A4Q2AYS9_9LACO</name>
<evidence type="ECO:0000313" key="2">
    <source>
        <dbReference type="Proteomes" id="UP000289316"/>
    </source>
</evidence>
<dbReference type="Proteomes" id="UP000289316">
    <property type="component" value="Unassembled WGS sequence"/>
</dbReference>
<gene>
    <name evidence="1" type="ORF">D6C19_01350</name>
</gene>
<accession>A0A4Q2AYS9</accession>
<dbReference type="EMBL" id="QZFR01000005">
    <property type="protein sequence ID" value="RXV75318.1"/>
    <property type="molecule type" value="Genomic_DNA"/>
</dbReference>